<dbReference type="OrthoDB" id="546029at2759"/>
<feature type="compositionally biased region" description="Basic and acidic residues" evidence="1">
    <location>
        <begin position="326"/>
        <end position="338"/>
    </location>
</feature>
<feature type="region of interest" description="Disordered" evidence="1">
    <location>
        <begin position="127"/>
        <end position="204"/>
    </location>
</feature>
<evidence type="ECO:0000313" key="2">
    <source>
        <dbReference type="EMBL" id="EFJ50969.1"/>
    </source>
</evidence>
<feature type="region of interest" description="Disordered" evidence="1">
    <location>
        <begin position="786"/>
        <end position="809"/>
    </location>
</feature>
<dbReference type="EMBL" id="GL378329">
    <property type="protein sequence ID" value="EFJ50969.1"/>
    <property type="molecule type" value="Genomic_DNA"/>
</dbReference>
<dbReference type="RefSeq" id="XP_002947981.1">
    <property type="nucleotide sequence ID" value="XM_002947935.1"/>
</dbReference>
<evidence type="ECO:0000313" key="3">
    <source>
        <dbReference type="Proteomes" id="UP000001058"/>
    </source>
</evidence>
<protein>
    <submittedName>
        <fullName evidence="2">Uncharacterized protein</fullName>
    </submittedName>
</protein>
<dbReference type="InParanoid" id="D8TND0"/>
<keyword evidence="3" id="KW-1185">Reference proteome</keyword>
<dbReference type="eggNOG" id="ENOG502SF30">
    <property type="taxonomic scope" value="Eukaryota"/>
</dbReference>
<dbReference type="STRING" id="3068.D8TND0"/>
<feature type="compositionally biased region" description="Polar residues" evidence="1">
    <location>
        <begin position="786"/>
        <end position="796"/>
    </location>
</feature>
<gene>
    <name evidence="2" type="ORF">VOLCADRAFT_88131</name>
</gene>
<dbReference type="KEGG" id="vcn:VOLCADRAFT_88131"/>
<dbReference type="AlphaFoldDB" id="D8TND0"/>
<name>D8TND0_VOLCA</name>
<reference evidence="2 3" key="1">
    <citation type="journal article" date="2010" name="Science">
        <title>Genomic analysis of organismal complexity in the multicellular green alga Volvox carteri.</title>
        <authorList>
            <person name="Prochnik S.E."/>
            <person name="Umen J."/>
            <person name="Nedelcu A.M."/>
            <person name="Hallmann A."/>
            <person name="Miller S.M."/>
            <person name="Nishii I."/>
            <person name="Ferris P."/>
            <person name="Kuo A."/>
            <person name="Mitros T."/>
            <person name="Fritz-Laylin L.K."/>
            <person name="Hellsten U."/>
            <person name="Chapman J."/>
            <person name="Simakov O."/>
            <person name="Rensing S.A."/>
            <person name="Terry A."/>
            <person name="Pangilinan J."/>
            <person name="Kapitonov V."/>
            <person name="Jurka J."/>
            <person name="Salamov A."/>
            <person name="Shapiro H."/>
            <person name="Schmutz J."/>
            <person name="Grimwood J."/>
            <person name="Lindquist E."/>
            <person name="Lucas S."/>
            <person name="Grigoriev I.V."/>
            <person name="Schmitt R."/>
            <person name="Kirk D."/>
            <person name="Rokhsar D.S."/>
        </authorList>
    </citation>
    <scope>NUCLEOTIDE SEQUENCE [LARGE SCALE GENOMIC DNA]</scope>
    <source>
        <strain evidence="3">f. Nagariensis / Eve</strain>
    </source>
</reference>
<evidence type="ECO:0000256" key="1">
    <source>
        <dbReference type="SAM" id="MobiDB-lite"/>
    </source>
</evidence>
<proteinExistence type="predicted"/>
<accession>D8TND0</accession>
<dbReference type="Proteomes" id="UP000001058">
    <property type="component" value="Unassembled WGS sequence"/>
</dbReference>
<feature type="region of interest" description="Disordered" evidence="1">
    <location>
        <begin position="309"/>
        <end position="338"/>
    </location>
</feature>
<dbReference type="GeneID" id="9621093"/>
<feature type="region of interest" description="Disordered" evidence="1">
    <location>
        <begin position="1"/>
        <end position="69"/>
    </location>
</feature>
<organism evidence="3">
    <name type="scientific">Volvox carteri f. nagariensis</name>
    <dbReference type="NCBI Taxonomy" id="3068"/>
    <lineage>
        <taxon>Eukaryota</taxon>
        <taxon>Viridiplantae</taxon>
        <taxon>Chlorophyta</taxon>
        <taxon>core chlorophytes</taxon>
        <taxon>Chlorophyceae</taxon>
        <taxon>CS clade</taxon>
        <taxon>Chlamydomonadales</taxon>
        <taxon>Volvocaceae</taxon>
        <taxon>Volvox</taxon>
    </lineage>
</organism>
<sequence>MTYGDRYGGAMYVSSDAPRRSSLFGHDDQHKARAWTVQMQDSDSEDPAPRTPPAAGRKGVLNRRFPASGPNGRVAPPAMDNHSCPGGVCPNPDMYDVGPNGEEYDIHYDPTSLRNLPYAAMAKTPQPYRNSAMGPLELTQKKNSKKRTARGSAGEEDAFEQTWHSGGGGGPNAPTRWGSADGSPGVTKSHHGGLPTSHRTPPRLLITHPLTPRELGADGHVDRLTGGMDGLFLLAGCFEGKPIYIRSRYSGPPGEDRVLYYNPSYGSWEFAVGREPSTDQLVLAGDEGYVTPLDVPRWHLAAVFNSQRLNGHSGNGDNGGRGSRHSGSDENPSKEDLEREVRELREYWQRHEEEFYEVQYAYGDYFPEDAYGDGYGEPGGYDDGYGFTHSQGLQQGTKLHPQPVPAAKVPPWSLARVDMGDVPERNRFGRLLSPLNLSEMLLVAIAIATLKIVVMRLKDGGLQGPPEVQPRELQLFHGVPEGLITHAYILQTEEAARQLREIWLEARDGSACIQQEMEGRESREALGILLDTKMLHDASRQAAIVMKVATVTLGGEVMQRILAVVGSFAAAVQAMGLHVESMNAMYSAGCMKAAALDMAVGCHTVHFNVNPDDVSNRIMIISTGEVAPCMSDGRPLHSQDMHRCLRRMAAYPQLCTTYLRVVVSAVLRIIFGFRAGDKVQCEPRCYMGTVQYLSYKVEESGHRALNFHSEAVVPAFRIATIKSIFSGSTAGRDMQAGLKMDTELTALHHHIADIMEGVVCQLLSEPYECTPAAYVFHGRRWRPFTGSTPPVSTNQPPAVIQVPFPDRDD</sequence>